<name>A0A212KD34_9BACT</name>
<dbReference type="Pfam" id="PF02596">
    <property type="entry name" value="DUF169"/>
    <property type="match status" value="1"/>
</dbReference>
<dbReference type="AlphaFoldDB" id="A0A212KD34"/>
<accession>A0A212KD34</accession>
<dbReference type="PANTHER" id="PTHR37954">
    <property type="entry name" value="BLL4979 PROTEIN"/>
    <property type="match status" value="1"/>
</dbReference>
<gene>
    <name evidence="1" type="ORF">KM92DES2_12735</name>
</gene>
<dbReference type="PANTHER" id="PTHR37954:SF3">
    <property type="entry name" value="DUF169 DOMAIN-CONTAINING PROTEIN"/>
    <property type="match status" value="1"/>
</dbReference>
<proteinExistence type="predicted"/>
<dbReference type="EMBL" id="FLUP01000001">
    <property type="protein sequence ID" value="SBW09572.1"/>
    <property type="molecule type" value="Genomic_DNA"/>
</dbReference>
<evidence type="ECO:0000313" key="1">
    <source>
        <dbReference type="EMBL" id="SBW09572.1"/>
    </source>
</evidence>
<protein>
    <recommendedName>
        <fullName evidence="2">DUF169 domain-containing protein</fullName>
    </recommendedName>
</protein>
<reference evidence="1" key="1">
    <citation type="submission" date="2016-04" db="EMBL/GenBank/DDBJ databases">
        <authorList>
            <person name="Evans L.H."/>
            <person name="Alamgir A."/>
            <person name="Owens N."/>
            <person name="Weber N.D."/>
            <person name="Virtaneva K."/>
            <person name="Barbian K."/>
            <person name="Babar A."/>
            <person name="Rosenke K."/>
        </authorList>
    </citation>
    <scope>NUCLEOTIDE SEQUENCE</scope>
    <source>
        <strain evidence="1">92-2</strain>
    </source>
</reference>
<dbReference type="InterPro" id="IPR003748">
    <property type="entry name" value="DUF169"/>
</dbReference>
<dbReference type="RefSeq" id="WP_227118222.1">
    <property type="nucleotide sequence ID" value="NZ_LT598928.1"/>
</dbReference>
<organism evidence="1">
    <name type="scientific">uncultured Desulfovibrio sp</name>
    <dbReference type="NCBI Taxonomy" id="167968"/>
    <lineage>
        <taxon>Bacteria</taxon>
        <taxon>Pseudomonadati</taxon>
        <taxon>Thermodesulfobacteriota</taxon>
        <taxon>Desulfovibrionia</taxon>
        <taxon>Desulfovibrionales</taxon>
        <taxon>Desulfovibrionaceae</taxon>
        <taxon>Desulfovibrio</taxon>
        <taxon>environmental samples</taxon>
    </lineage>
</organism>
<evidence type="ECO:0008006" key="2">
    <source>
        <dbReference type="Google" id="ProtNLM"/>
    </source>
</evidence>
<sequence>MNTFEKLSETLMRELRLIHAPVAIKYFYDQKELDSFKETQPHYSPMKPLTFCQSEVGARMEGITVIVERDKMGCTNASFVFGWKELDEPEIKSHLKYCADADHARKVLEAKPHVPANLLAIAVSPLAAATTQPDVVHFVCDTMQAYHIIGDWMATQRIDNFHPSMSVNSAVCSGNVYTLNTKQANLYLACSGSYNSGKTERGEINVSIPGEHMEALVQRLEDRVTNKGGASITRLGEPFPGAAVCKNCPLIVFKKERDA</sequence>